<keyword evidence="3" id="KW-1185">Reference proteome</keyword>
<accession>A0A3R6K8G4</accession>
<reference evidence="2 3" key="1">
    <citation type="submission" date="2018-08" db="EMBL/GenBank/DDBJ databases">
        <title>A genome reference for cultivated species of the human gut microbiota.</title>
        <authorList>
            <person name="Zou Y."/>
            <person name="Xue W."/>
            <person name="Luo G."/>
        </authorList>
    </citation>
    <scope>NUCLEOTIDE SEQUENCE [LARGE SCALE GENOMIC DNA]</scope>
    <source>
        <strain evidence="2 3">AF42-9</strain>
    </source>
</reference>
<dbReference type="AlphaFoldDB" id="A0A3R6K8G4"/>
<comment type="caution">
    <text evidence="2">The sequence shown here is derived from an EMBL/GenBank/DDBJ whole genome shotgun (WGS) entry which is preliminary data.</text>
</comment>
<protein>
    <submittedName>
        <fullName evidence="2">Uncharacterized protein</fullName>
    </submittedName>
</protein>
<organism evidence="2 3">
    <name type="scientific">Leyella stercorea</name>
    <dbReference type="NCBI Taxonomy" id="363265"/>
    <lineage>
        <taxon>Bacteria</taxon>
        <taxon>Pseudomonadati</taxon>
        <taxon>Bacteroidota</taxon>
        <taxon>Bacteroidia</taxon>
        <taxon>Bacteroidales</taxon>
        <taxon>Prevotellaceae</taxon>
        <taxon>Leyella</taxon>
    </lineage>
</organism>
<dbReference type="OrthoDB" id="9758822at2"/>
<evidence type="ECO:0000313" key="2">
    <source>
        <dbReference type="EMBL" id="RHK50710.1"/>
    </source>
</evidence>
<evidence type="ECO:0000313" key="3">
    <source>
        <dbReference type="Proteomes" id="UP000286598"/>
    </source>
</evidence>
<feature type="region of interest" description="Disordered" evidence="1">
    <location>
        <begin position="27"/>
        <end position="49"/>
    </location>
</feature>
<evidence type="ECO:0000256" key="1">
    <source>
        <dbReference type="SAM" id="MobiDB-lite"/>
    </source>
</evidence>
<dbReference type="Proteomes" id="UP000286598">
    <property type="component" value="Unassembled WGS sequence"/>
</dbReference>
<sequence length="96" mass="11235">MLVSTDADVRIDRRRCSYRPTQMFVTTDADARNDRRGSSNHNSSSGKTFVEKEKSLYLQEYEPRYIMQNCLEIPYGHNADWGKANEWASRVLLEEE</sequence>
<name>A0A3R6K8G4_9BACT</name>
<proteinExistence type="predicted"/>
<gene>
    <name evidence="2" type="ORF">DW060_06800</name>
</gene>
<dbReference type="EMBL" id="QRNO01000028">
    <property type="protein sequence ID" value="RHK50710.1"/>
    <property type="molecule type" value="Genomic_DNA"/>
</dbReference>